<dbReference type="RefSeq" id="WP_285881363.1">
    <property type="nucleotide sequence ID" value="NZ_JARFYN010000027.1"/>
</dbReference>
<gene>
    <name evidence="2" type="ORF">PY650_20020</name>
</gene>
<dbReference type="SMART" id="SM01126">
    <property type="entry name" value="DDE_Tnp_IS1595"/>
    <property type="match status" value="1"/>
</dbReference>
<dbReference type="EMBL" id="JARFYN010000027">
    <property type="protein sequence ID" value="MDL2407905.1"/>
    <property type="molecule type" value="Genomic_DNA"/>
</dbReference>
<comment type="caution">
    <text evidence="2">The sequence shown here is derived from an EMBL/GenBank/DDBJ whole genome shotgun (WGS) entry which is preliminary data.</text>
</comment>
<proteinExistence type="predicted"/>
<protein>
    <submittedName>
        <fullName evidence="2">IS1595 family transposase</fullName>
    </submittedName>
</protein>
<feature type="domain" description="ISXO2-like transposase" evidence="1">
    <location>
        <begin position="33"/>
        <end position="181"/>
    </location>
</feature>
<dbReference type="NCBIfam" id="NF033547">
    <property type="entry name" value="transpos_IS1595"/>
    <property type="match status" value="1"/>
</dbReference>
<dbReference type="Proteomes" id="UP001172630">
    <property type="component" value="Unassembled WGS sequence"/>
</dbReference>
<evidence type="ECO:0000313" key="2">
    <source>
        <dbReference type="EMBL" id="MDL2407905.1"/>
    </source>
</evidence>
<accession>A0ABT7KH17</accession>
<dbReference type="Pfam" id="PF12762">
    <property type="entry name" value="DDE_Tnp_IS1595"/>
    <property type="match status" value="1"/>
</dbReference>
<organism evidence="2 3">
    <name type="scientific">Rhizobium calliandrae</name>
    <dbReference type="NCBI Taxonomy" id="1312182"/>
    <lineage>
        <taxon>Bacteria</taxon>
        <taxon>Pseudomonadati</taxon>
        <taxon>Pseudomonadota</taxon>
        <taxon>Alphaproteobacteria</taxon>
        <taxon>Hyphomicrobiales</taxon>
        <taxon>Rhizobiaceae</taxon>
        <taxon>Rhizobium/Agrobacterium group</taxon>
        <taxon>Rhizobium</taxon>
    </lineage>
</organism>
<dbReference type="InterPro" id="IPR024445">
    <property type="entry name" value="Tnp_ISXO2-like"/>
</dbReference>
<evidence type="ECO:0000313" key="3">
    <source>
        <dbReference type="Proteomes" id="UP001172630"/>
    </source>
</evidence>
<keyword evidence="3" id="KW-1185">Reference proteome</keyword>
<name>A0ABT7KH17_9HYPH</name>
<reference evidence="2" key="1">
    <citation type="submission" date="2023-06" db="EMBL/GenBank/DDBJ databases">
        <title>Phylogenetic Diversity of Rhizobium strains.</title>
        <authorList>
            <person name="Moura F.T."/>
            <person name="Helene L.C.F."/>
            <person name="Hungria M."/>
        </authorList>
    </citation>
    <scope>NUCLEOTIDE SEQUENCE</scope>
    <source>
        <strain evidence="2">CCGE524</strain>
    </source>
</reference>
<sequence>MQLQPKLGLGSYKTAWLLLHKLRRAMVDPDRRPLRGIIEIDETNVPFRRKDEPEGGGQGRSPIGKIFMIGAVEVEVGKYPARCRLQRIVNINRESLHAFIRDNTAVGSLLLTDGNTAYRRLKDRDHQAINLSAEDAPPAHKVLPWVHRLFANFKRWSYGTYHGVRDKHVDIYADEFVFRWNRRRHFQTNVDTILGLGQRIGRMQWLKSYFACVPP</sequence>
<evidence type="ECO:0000259" key="1">
    <source>
        <dbReference type="SMART" id="SM01126"/>
    </source>
</evidence>